<gene>
    <name evidence="1" type="ORF">ABNX05_24385</name>
</gene>
<dbReference type="RefSeq" id="WP_349662065.1">
    <property type="nucleotide sequence ID" value="NZ_JBEGDG010000034.1"/>
</dbReference>
<proteinExistence type="predicted"/>
<name>A0ABV1N1R5_9BACI</name>
<comment type="caution">
    <text evidence="1">The sequence shown here is derived from an EMBL/GenBank/DDBJ whole genome shotgun (WGS) entry which is preliminary data.</text>
</comment>
<keyword evidence="2" id="KW-1185">Reference proteome</keyword>
<evidence type="ECO:0008006" key="3">
    <source>
        <dbReference type="Google" id="ProtNLM"/>
    </source>
</evidence>
<dbReference type="EMBL" id="JBEGDG010000034">
    <property type="protein sequence ID" value="MEQ6357749.1"/>
    <property type="molecule type" value="Genomic_DNA"/>
</dbReference>
<evidence type="ECO:0000313" key="1">
    <source>
        <dbReference type="EMBL" id="MEQ6357749.1"/>
    </source>
</evidence>
<protein>
    <recommendedName>
        <fullName evidence="3">Glutathione reductase</fullName>
    </recommendedName>
</protein>
<accession>A0ABV1N1R5</accession>
<evidence type="ECO:0000313" key="2">
    <source>
        <dbReference type="Proteomes" id="UP001478862"/>
    </source>
</evidence>
<sequence length="176" mass="21068">MNQIEAEIELFLKNPLAEEENFWDSEALVWVDWKDFDESIAEYFNEYLLEEDKINVELVEIDKPRCVDIFLIKDEVKKAIPYEEERTDRDTTLKAVQDFIAPKYQIRWYMDSLGGDTLAFCVLPTEKWLRLEKDYGEEKVTYYFAPLSNDSIMFEMDIDEMSDLLEKRMQNGNKER</sequence>
<dbReference type="Proteomes" id="UP001478862">
    <property type="component" value="Unassembled WGS sequence"/>
</dbReference>
<organism evidence="1 2">
    <name type="scientific">Lysinibacillus zambalensis</name>
    <dbReference type="NCBI Taxonomy" id="3160866"/>
    <lineage>
        <taxon>Bacteria</taxon>
        <taxon>Bacillati</taxon>
        <taxon>Bacillota</taxon>
        <taxon>Bacilli</taxon>
        <taxon>Bacillales</taxon>
        <taxon>Bacillaceae</taxon>
        <taxon>Lysinibacillus</taxon>
    </lineage>
</organism>
<reference evidence="1 2" key="1">
    <citation type="submission" date="2024-06" db="EMBL/GenBank/DDBJ databases">
        <title>Lysinibacillus zambalefons sp. nov., a Novel Firmicute Isolated from the Poon Bato Zambales Hyperalkaline Spring.</title>
        <authorList>
            <person name="Aja J.A."/>
            <person name="Lazaro J.E.H."/>
            <person name="Llorin L.D."/>
            <person name="Lim K.R."/>
            <person name="Teodosio J."/>
            <person name="Dalisay D.S."/>
        </authorList>
    </citation>
    <scope>NUCLEOTIDE SEQUENCE [LARGE SCALE GENOMIC DNA]</scope>
    <source>
        <strain evidence="1 2">M3</strain>
    </source>
</reference>